<evidence type="ECO:0000256" key="1">
    <source>
        <dbReference type="ARBA" id="ARBA00022490"/>
    </source>
</evidence>
<proteinExistence type="inferred from homology"/>
<gene>
    <name evidence="5 8" type="primary">xseA</name>
    <name evidence="8" type="ORF">COU08_00490</name>
</gene>
<dbReference type="EC" id="3.1.11.6" evidence="5"/>
<dbReference type="GO" id="GO:0009318">
    <property type="term" value="C:exodeoxyribonuclease VII complex"/>
    <property type="evidence" value="ECO:0007669"/>
    <property type="project" value="UniProtKB-UniRule"/>
</dbReference>
<evidence type="ECO:0000256" key="4">
    <source>
        <dbReference type="ARBA" id="ARBA00022839"/>
    </source>
</evidence>
<comment type="similarity">
    <text evidence="5">Belongs to the XseA family.</text>
</comment>
<evidence type="ECO:0000313" key="9">
    <source>
        <dbReference type="Proteomes" id="UP000228635"/>
    </source>
</evidence>
<comment type="caution">
    <text evidence="8">The sequence shown here is derived from an EMBL/GenBank/DDBJ whole genome shotgun (WGS) entry which is preliminary data.</text>
</comment>
<evidence type="ECO:0000256" key="2">
    <source>
        <dbReference type="ARBA" id="ARBA00022722"/>
    </source>
</evidence>
<dbReference type="EMBL" id="PFBA01000008">
    <property type="protein sequence ID" value="PIT92792.1"/>
    <property type="molecule type" value="Genomic_DNA"/>
</dbReference>
<dbReference type="Pfam" id="PF02601">
    <property type="entry name" value="Exonuc_VII_L"/>
    <property type="match status" value="1"/>
</dbReference>
<dbReference type="CDD" id="cd04489">
    <property type="entry name" value="ExoVII_LU_OBF"/>
    <property type="match status" value="1"/>
</dbReference>
<comment type="function">
    <text evidence="5">Bidirectionally degrades single-stranded DNA into large acid-insoluble oligonucleotides, which are then degraded further into small acid-soluble oligonucleotides.</text>
</comment>
<keyword evidence="1 5" id="KW-0963">Cytoplasm</keyword>
<evidence type="ECO:0000259" key="7">
    <source>
        <dbReference type="Pfam" id="PF13742"/>
    </source>
</evidence>
<dbReference type="HAMAP" id="MF_00378">
    <property type="entry name" value="Exonuc_7_L"/>
    <property type="match status" value="1"/>
</dbReference>
<comment type="catalytic activity">
    <reaction evidence="5">
        <text>Exonucleolytic cleavage in either 5'- to 3'- or 3'- to 5'-direction to yield nucleoside 5'-phosphates.</text>
        <dbReference type="EC" id="3.1.11.6"/>
    </reaction>
</comment>
<comment type="subcellular location">
    <subcellularLocation>
        <location evidence="5">Cytoplasm</location>
    </subcellularLocation>
</comment>
<protein>
    <recommendedName>
        <fullName evidence="5">Exodeoxyribonuclease 7 large subunit</fullName>
        <ecNumber evidence="5">3.1.11.6</ecNumber>
    </recommendedName>
    <alternativeName>
        <fullName evidence="5">Exodeoxyribonuclease VII large subunit</fullName>
        <shortName evidence="5">Exonuclease VII large subunit</shortName>
    </alternativeName>
</protein>
<keyword evidence="4 5" id="KW-0269">Exonuclease</keyword>
<dbReference type="InterPro" id="IPR020579">
    <property type="entry name" value="Exonuc_VII_lsu_C"/>
</dbReference>
<dbReference type="PANTHER" id="PTHR30008">
    <property type="entry name" value="EXODEOXYRIBONUCLEASE 7 LARGE SUBUNIT"/>
    <property type="match status" value="1"/>
</dbReference>
<dbReference type="Pfam" id="PF13742">
    <property type="entry name" value="tRNA_anti_2"/>
    <property type="match status" value="1"/>
</dbReference>
<accession>A0A2M6WJ24</accession>
<keyword evidence="3 5" id="KW-0378">Hydrolase</keyword>
<dbReference type="PANTHER" id="PTHR30008:SF0">
    <property type="entry name" value="EXODEOXYRIBONUCLEASE 7 LARGE SUBUNIT"/>
    <property type="match status" value="1"/>
</dbReference>
<dbReference type="NCBIfam" id="TIGR00237">
    <property type="entry name" value="xseA"/>
    <property type="match status" value="1"/>
</dbReference>
<evidence type="ECO:0000313" key="8">
    <source>
        <dbReference type="EMBL" id="PIT92792.1"/>
    </source>
</evidence>
<evidence type="ECO:0000256" key="5">
    <source>
        <dbReference type="HAMAP-Rule" id="MF_00378"/>
    </source>
</evidence>
<feature type="domain" description="OB-fold nucleic acid binding" evidence="7">
    <location>
        <begin position="16"/>
        <end position="106"/>
    </location>
</feature>
<comment type="subunit">
    <text evidence="5">Heterooligomer composed of large and small subunits.</text>
</comment>
<dbReference type="InterPro" id="IPR003753">
    <property type="entry name" value="Exonuc_VII_L"/>
</dbReference>
<dbReference type="GO" id="GO:0008855">
    <property type="term" value="F:exodeoxyribonuclease VII activity"/>
    <property type="evidence" value="ECO:0007669"/>
    <property type="project" value="UniProtKB-UniRule"/>
</dbReference>
<dbReference type="GO" id="GO:0005737">
    <property type="term" value="C:cytoplasm"/>
    <property type="evidence" value="ECO:0007669"/>
    <property type="project" value="UniProtKB-SubCell"/>
</dbReference>
<reference evidence="9" key="1">
    <citation type="submission" date="2017-09" db="EMBL/GenBank/DDBJ databases">
        <title>Depth-based differentiation of microbial function through sediment-hosted aquifers and enrichment of novel symbionts in the deep terrestrial subsurface.</title>
        <authorList>
            <person name="Probst A.J."/>
            <person name="Ladd B."/>
            <person name="Jarett J.K."/>
            <person name="Geller-Mcgrath D.E."/>
            <person name="Sieber C.M.K."/>
            <person name="Emerson J.B."/>
            <person name="Anantharaman K."/>
            <person name="Thomas B.C."/>
            <person name="Malmstrom R."/>
            <person name="Stieglmeier M."/>
            <person name="Klingl A."/>
            <person name="Woyke T."/>
            <person name="Ryan C.M."/>
            <person name="Banfield J.F."/>
        </authorList>
    </citation>
    <scope>NUCLEOTIDE SEQUENCE [LARGE SCALE GENOMIC DNA]</scope>
</reference>
<feature type="domain" description="Exonuclease VII large subunit C-terminal" evidence="6">
    <location>
        <begin position="129"/>
        <end position="299"/>
    </location>
</feature>
<evidence type="ECO:0000259" key="6">
    <source>
        <dbReference type="Pfam" id="PF02601"/>
    </source>
</evidence>
<dbReference type="GO" id="GO:0006308">
    <property type="term" value="P:DNA catabolic process"/>
    <property type="evidence" value="ECO:0007669"/>
    <property type="project" value="UniProtKB-UniRule"/>
</dbReference>
<dbReference type="AlphaFoldDB" id="A0A2M6WJ24"/>
<keyword evidence="2 5" id="KW-0540">Nuclease</keyword>
<organism evidence="8 9">
    <name type="scientific">Candidatus Harrisonbacteria bacterium CG10_big_fil_rev_8_21_14_0_10_42_17</name>
    <dbReference type="NCBI Taxonomy" id="1974584"/>
    <lineage>
        <taxon>Bacteria</taxon>
        <taxon>Candidatus Harrisoniibacteriota</taxon>
    </lineage>
</organism>
<name>A0A2M6WJ24_9BACT</name>
<sequence>MKKTTTNELPKPLSISDYISQLNSDLQKLRARIVGEVVSFKVWSSGHAYFSLKDKKDGSVINCIMWRSDLSMCGVNLEDGMEVIAFGRPNVYLMSGKLSFVASTIELSGEGSLKKAYEELKRKLDAEGLFADERKRLLPRFPKKIGVITSRQGAVISDFLTNIGKHGFSIRLIHSGVEGQAALPGLIKAIQEFRDEDIDVLVIIRGGGSLESLQAFNNENLVREVVFFPVPVMAGIGHDKDVSLVAMAADFSASTPTAVANELDKIWEAHRLELSHFEQGIVNSFRQLLNTEMNSLSLLTMGVLDGFKSFIAQSENQLKMFARTIIASDPRRQFKLGFSISRLNGKVLKRVTDIQKESILETQLLDGVIQSVVTEIENDEKK</sequence>
<dbReference type="Proteomes" id="UP000228635">
    <property type="component" value="Unassembled WGS sequence"/>
</dbReference>
<dbReference type="InterPro" id="IPR025824">
    <property type="entry name" value="OB-fold_nuc-bd_dom"/>
</dbReference>
<evidence type="ECO:0000256" key="3">
    <source>
        <dbReference type="ARBA" id="ARBA00022801"/>
    </source>
</evidence>
<dbReference type="GO" id="GO:0003676">
    <property type="term" value="F:nucleic acid binding"/>
    <property type="evidence" value="ECO:0007669"/>
    <property type="project" value="InterPro"/>
</dbReference>